<dbReference type="InterPro" id="IPR050465">
    <property type="entry name" value="UPF0194_transport"/>
</dbReference>
<dbReference type="Gene3D" id="2.40.30.170">
    <property type="match status" value="1"/>
</dbReference>
<evidence type="ECO:0000313" key="3">
    <source>
        <dbReference type="EMBL" id="MVT40173.1"/>
    </source>
</evidence>
<evidence type="ECO:0000256" key="2">
    <source>
        <dbReference type="ARBA" id="ARBA00023054"/>
    </source>
</evidence>
<evidence type="ECO:0000313" key="4">
    <source>
        <dbReference type="Proteomes" id="UP000468388"/>
    </source>
</evidence>
<dbReference type="OrthoDB" id="9778236at2"/>
<keyword evidence="4" id="KW-1185">Reference proteome</keyword>
<dbReference type="PANTHER" id="PTHR32347:SF23">
    <property type="entry name" value="BLL5650 PROTEIN"/>
    <property type="match status" value="1"/>
</dbReference>
<comment type="caution">
    <text evidence="3">The sequence shown here is derived from an EMBL/GenBank/DDBJ whole genome shotgun (WGS) entry which is preliminary data.</text>
</comment>
<protein>
    <submittedName>
        <fullName evidence="3">HlyD family efflux transporter periplasmic adaptor subunit</fullName>
    </submittedName>
</protein>
<name>A0A6N8J553_9BACT</name>
<reference evidence="3 4" key="1">
    <citation type="submission" date="2019-12" db="EMBL/GenBank/DDBJ databases">
        <title>The draft genomic sequence of strain Chitinophaga oryziterrae JCM 16595.</title>
        <authorList>
            <person name="Zhang X."/>
        </authorList>
    </citation>
    <scope>NUCLEOTIDE SEQUENCE [LARGE SCALE GENOMIC DNA]</scope>
    <source>
        <strain evidence="3 4">JCM 16595</strain>
    </source>
</reference>
<dbReference type="RefSeq" id="WP_157298799.1">
    <property type="nucleotide sequence ID" value="NZ_BAAAZB010000005.1"/>
</dbReference>
<comment type="subcellular location">
    <subcellularLocation>
        <location evidence="1">Cell envelope</location>
    </subcellularLocation>
</comment>
<dbReference type="GO" id="GO:0030313">
    <property type="term" value="C:cell envelope"/>
    <property type="evidence" value="ECO:0007669"/>
    <property type="project" value="UniProtKB-SubCell"/>
</dbReference>
<keyword evidence="2" id="KW-0175">Coiled coil</keyword>
<proteinExistence type="predicted"/>
<evidence type="ECO:0000256" key="1">
    <source>
        <dbReference type="ARBA" id="ARBA00004196"/>
    </source>
</evidence>
<dbReference type="AlphaFoldDB" id="A0A6N8J553"/>
<sequence>MKHTLFIMLLFLASCSGKKDEGDASGYFEADEVIVSAQQNGQLLSFIVKEGDTLHKGAVVGQIDVTGITLQKEQVKASIMALGEKTADVQPQLLLVKKQLAVQEAQMKQLLHEQQRTVNLVKADAATPKQLDDINAQVDQLQQSMNVTRQQLTVSSTNVATQNRSVLSEKNPLEKAIAQYDDQIRKGVIVNPLSGTVLARYALEGEMTATGKALYKIADLDTLTLKAYITGGQLPLIKLGQTVQVTTDTKTYKGVIYQVADKSEFTPKSIQTKDDRANLVYAIKIRVPNDGYLKIGMYATTKF</sequence>
<dbReference type="Gene3D" id="2.40.50.100">
    <property type="match status" value="1"/>
</dbReference>
<dbReference type="EMBL" id="WRXO01000001">
    <property type="protein sequence ID" value="MVT40173.1"/>
    <property type="molecule type" value="Genomic_DNA"/>
</dbReference>
<dbReference type="PROSITE" id="PS51257">
    <property type="entry name" value="PROKAR_LIPOPROTEIN"/>
    <property type="match status" value="1"/>
</dbReference>
<dbReference type="PANTHER" id="PTHR32347">
    <property type="entry name" value="EFFLUX SYSTEM COMPONENT YKNX-RELATED"/>
    <property type="match status" value="1"/>
</dbReference>
<gene>
    <name evidence="3" type="ORF">GO495_06235</name>
</gene>
<accession>A0A6N8J553</accession>
<organism evidence="3 4">
    <name type="scientific">Chitinophaga oryziterrae</name>
    <dbReference type="NCBI Taxonomy" id="1031224"/>
    <lineage>
        <taxon>Bacteria</taxon>
        <taxon>Pseudomonadati</taxon>
        <taxon>Bacteroidota</taxon>
        <taxon>Chitinophagia</taxon>
        <taxon>Chitinophagales</taxon>
        <taxon>Chitinophagaceae</taxon>
        <taxon>Chitinophaga</taxon>
    </lineage>
</organism>
<dbReference type="Proteomes" id="UP000468388">
    <property type="component" value="Unassembled WGS sequence"/>
</dbReference>